<reference evidence="1 2" key="1">
    <citation type="submission" date="2016-10" db="EMBL/GenBank/DDBJ databases">
        <authorList>
            <person name="Varghese N."/>
            <person name="Submissions S."/>
        </authorList>
    </citation>
    <scope>NUCLEOTIDE SEQUENCE [LARGE SCALE GENOMIC DNA]</scope>
    <source>
        <strain evidence="1 2">PL 12/M</strain>
    </source>
</reference>
<sequence length="285" mass="31621">MNQKYAAIFLALLMVMSVFSYFVVSLMGNSNDSTANITDTQNAPGFEVISGTHFGANMNSISDGLAFSPEGVSTAVYVDYSRTYGTPLQDYNVSDLYYFYNTLVYKSFFAYNSTSGFRFQAHLMNPEVIKFNYSVAGTYNGYSLLSRPSLGLYNIIGTPTLLGGMNSLEKVIDVKSGNAPASSDFTEILSYADMDAEYQAVTSTDPLAEQHYLDFKNMGDGNYSKTELFLNPLDTTLDTITSFKNNGSERNMMYNVDIVDDGRIAKVVVTTNASNFYNLSMEQYY</sequence>
<dbReference type="EMBL" id="FNCA01000005">
    <property type="protein sequence ID" value="SDF97260.1"/>
    <property type="molecule type" value="Genomic_DNA"/>
</dbReference>
<dbReference type="AlphaFoldDB" id="A0A7Z7AZN2"/>
<dbReference type="RefSeq" id="WP_091710191.1">
    <property type="nucleotide sequence ID" value="NZ_FNCA01000005.1"/>
</dbReference>
<protein>
    <submittedName>
        <fullName evidence="1">Uncharacterized protein</fullName>
    </submittedName>
</protein>
<name>A0A7Z7AZN2_9EURY</name>
<organism evidence="1 2">
    <name type="scientific">Methanolobus vulcani</name>
    <dbReference type="NCBI Taxonomy" id="38026"/>
    <lineage>
        <taxon>Archaea</taxon>
        <taxon>Methanobacteriati</taxon>
        <taxon>Methanobacteriota</taxon>
        <taxon>Stenosarchaea group</taxon>
        <taxon>Methanomicrobia</taxon>
        <taxon>Methanosarcinales</taxon>
        <taxon>Methanosarcinaceae</taxon>
        <taxon>Methanolobus</taxon>
    </lineage>
</organism>
<gene>
    <name evidence="1" type="ORF">SAMN04488589_1877</name>
</gene>
<accession>A0A7Z7AZN2</accession>
<comment type="caution">
    <text evidence="1">The sequence shown here is derived from an EMBL/GenBank/DDBJ whole genome shotgun (WGS) entry which is preliminary data.</text>
</comment>
<proteinExistence type="predicted"/>
<evidence type="ECO:0000313" key="1">
    <source>
        <dbReference type="EMBL" id="SDF97260.1"/>
    </source>
</evidence>
<dbReference type="OrthoDB" id="147885at2157"/>
<keyword evidence="2" id="KW-1185">Reference proteome</keyword>
<evidence type="ECO:0000313" key="2">
    <source>
        <dbReference type="Proteomes" id="UP000199259"/>
    </source>
</evidence>
<dbReference type="Proteomes" id="UP000199259">
    <property type="component" value="Unassembled WGS sequence"/>
</dbReference>